<evidence type="ECO:0000313" key="3">
    <source>
        <dbReference type="EMBL" id="EPE07356.1"/>
    </source>
</evidence>
<dbReference type="PANTHER" id="PTHR24006:SF827">
    <property type="entry name" value="UBIQUITIN CARBOXYL-TERMINAL HYDROLASE 34"/>
    <property type="match status" value="1"/>
</dbReference>
<dbReference type="GO" id="GO:0005829">
    <property type="term" value="C:cytosol"/>
    <property type="evidence" value="ECO:0007669"/>
    <property type="project" value="TreeGrafter"/>
</dbReference>
<name>S3C649_OPHP1</name>
<evidence type="ECO:0000313" key="4">
    <source>
        <dbReference type="Proteomes" id="UP000016923"/>
    </source>
</evidence>
<dbReference type="InterPro" id="IPR028889">
    <property type="entry name" value="USP"/>
</dbReference>
<keyword evidence="4" id="KW-1185">Reference proteome</keyword>
<feature type="compositionally biased region" description="Polar residues" evidence="1">
    <location>
        <begin position="109"/>
        <end position="119"/>
    </location>
</feature>
<proteinExistence type="predicted"/>
<keyword evidence="3" id="KW-0378">Hydrolase</keyword>
<accession>S3C649</accession>
<dbReference type="CDD" id="cd02659">
    <property type="entry name" value="peptidase_C19C"/>
    <property type="match status" value="1"/>
</dbReference>
<dbReference type="VEuPathDB" id="FungiDB:F503_08007"/>
<dbReference type="OrthoDB" id="420187at2759"/>
<dbReference type="GO" id="GO:0016579">
    <property type="term" value="P:protein deubiquitination"/>
    <property type="evidence" value="ECO:0007669"/>
    <property type="project" value="InterPro"/>
</dbReference>
<feature type="compositionally biased region" description="Polar residues" evidence="1">
    <location>
        <begin position="43"/>
        <end position="54"/>
    </location>
</feature>
<protein>
    <submittedName>
        <fullName evidence="3">Ubiquitin carboxyl-terminal hydrolase</fullName>
    </submittedName>
</protein>
<feature type="region of interest" description="Disordered" evidence="1">
    <location>
        <begin position="246"/>
        <end position="269"/>
    </location>
</feature>
<dbReference type="GO" id="GO:0005634">
    <property type="term" value="C:nucleus"/>
    <property type="evidence" value="ECO:0007669"/>
    <property type="project" value="TreeGrafter"/>
</dbReference>
<dbReference type="Pfam" id="PF12030">
    <property type="entry name" value="DUF3517"/>
    <property type="match status" value="1"/>
</dbReference>
<dbReference type="SUPFAM" id="SSF54001">
    <property type="entry name" value="Cysteine proteinases"/>
    <property type="match status" value="1"/>
</dbReference>
<feature type="compositionally biased region" description="Polar residues" evidence="1">
    <location>
        <begin position="1390"/>
        <end position="1410"/>
    </location>
</feature>
<dbReference type="STRING" id="1262450.S3C649"/>
<feature type="compositionally biased region" description="Polar residues" evidence="1">
    <location>
        <begin position="168"/>
        <end position="178"/>
    </location>
</feature>
<feature type="compositionally biased region" description="Low complexity" evidence="1">
    <location>
        <begin position="93"/>
        <end position="108"/>
    </location>
</feature>
<dbReference type="GO" id="GO:0004843">
    <property type="term" value="F:cysteine-type deubiquitinase activity"/>
    <property type="evidence" value="ECO:0007669"/>
    <property type="project" value="InterPro"/>
</dbReference>
<reference evidence="3 4" key="1">
    <citation type="journal article" date="2013" name="BMC Genomics">
        <title>The genome and transcriptome of the pine saprophyte Ophiostoma piceae, and a comparison with the bark beetle-associated pine pathogen Grosmannia clavigera.</title>
        <authorList>
            <person name="Haridas S."/>
            <person name="Wang Y."/>
            <person name="Lim L."/>
            <person name="Massoumi Alamouti S."/>
            <person name="Jackman S."/>
            <person name="Docking R."/>
            <person name="Robertson G."/>
            <person name="Birol I."/>
            <person name="Bohlmann J."/>
            <person name="Breuil C."/>
        </authorList>
    </citation>
    <scope>NUCLEOTIDE SEQUENCE [LARGE SCALE GENOMIC DNA]</scope>
    <source>
        <strain evidence="3 4">UAMH 11346</strain>
    </source>
</reference>
<feature type="compositionally biased region" description="Acidic residues" evidence="1">
    <location>
        <begin position="2811"/>
        <end position="2839"/>
    </location>
</feature>
<feature type="compositionally biased region" description="Polar residues" evidence="1">
    <location>
        <begin position="82"/>
        <end position="92"/>
    </location>
</feature>
<dbReference type="PANTHER" id="PTHR24006">
    <property type="entry name" value="UBIQUITIN CARBOXYL-TERMINAL HYDROLASE"/>
    <property type="match status" value="1"/>
</dbReference>
<feature type="domain" description="USP" evidence="2">
    <location>
        <begin position="1812"/>
        <end position="2143"/>
    </location>
</feature>
<dbReference type="eggNOG" id="KOG1866">
    <property type="taxonomic scope" value="Eukaryota"/>
</dbReference>
<feature type="compositionally biased region" description="Low complexity" evidence="1">
    <location>
        <begin position="122"/>
        <end position="142"/>
    </location>
</feature>
<feature type="compositionally biased region" description="Polar residues" evidence="1">
    <location>
        <begin position="10"/>
        <end position="21"/>
    </location>
</feature>
<feature type="region of interest" description="Disordered" evidence="1">
    <location>
        <begin position="1368"/>
        <end position="1429"/>
    </location>
</feature>
<feature type="region of interest" description="Disordered" evidence="1">
    <location>
        <begin position="1"/>
        <end position="219"/>
    </location>
</feature>
<sequence>MDRGSRSPESESSQRAGSSDPCSIRPNPFEEHDDTARKRRRTSLNLENSRSLSAESADPDTMTGELANQPAKPLDPLDGSTVPPTSATTNFNTSPTHTAATHTASDSAKNTIPMDTTQDVDALAPAPAPASASTGAQAEAAARPQTPTQDHEPVPAGTPSNVALRLRNSGQQVTSDEASANGDASLMVSPPSPPPRTQPPSQTTRQRQPQHDEQPPPYQEVEDIAGISATIEATASTMALAGHSPALSLSEDNDNSGISPPVEIVDVPDSDDESLVEDDAVTLLSENGTASASGGIPSSPVADPTPKFPYYEISDNIRDHISRMSNYLVTALDENLAREAQIWIEKYLNFVRVSSIHTVRQSYLAYHQLWVALPSLVLNNTLTLRTPGYDLPNGSLLRPIISMFCRSFARLTAHFVQFDIQVRDLPCLVSPPFIAALTGMTERRLLADEDRQELQHVEDDTYVTLFAFLKYNRTPPNGTMAPLMQLLEAQSRVPLSAQAVDNCFTIVALMSSLSRESYKKLTRTIQQENMALTLNGRLVMGLQALEIGRGVFETAIKDHIDFLNSEQTSQQILALGELMYISLSMNPDKAASLAANITDAYPEVQLGQFPDAFVMNWKLEIYSCLVKNSQMSLRLMAVDNLAAELVSFWRRYSDQGSTLSVVKYVANTVLASDVVSYFLSPTCHPEVTERSFNVIGFLAISQTYTNAETDLFWRSVLTTQDPTNLIKMMADVIQYFSHDTAVYFCERFMEVPVSAFTAHMRNLCAAVFRHLLVPSAPRPDSLDESIPFKVCLRLVRELSAPAEDGSVKYPEVLRYFVEKMEDVLKHIGGIDITTQRHNLYRACISGIEAKSDAVLGSLSAILIINRFASDGVVDLEFLMTGDSLTQLLVDNLEHVIQSMSSSVRAPVINGPVNSPRRDMLFYVLSVYSSTLTPELSSRLWDLMFGKSATCDADRDASWSILISFCGGELMQRDNPFLLQCLNTYISSLPTYCFCQGLLNFLQEWLVPELKDPACDLLITEATYEAAEKARDGSDAPGRTANSIALEQLWHIVLTTPTNTIEHGATQLLVKQVYIDSRAIRSSSPENMRMVHMALIERCLRQISSAATKLESLSDGMAKTAENDTEEQMDAQIQMQGLLFLRSVRVLQQFLQQYREAFPQISHDPLETSQHGEPAGLKYQSFDGSQHTEVKPLNIGRLNTVGFLFESLKEATGFDQCKIYARGGPFEPQDISQSLEELNIHDCLLLVRREVPSGTQSVTPMASSLDVEGAILDHFRELWESLGLSEELASEVYELLVHLAVGENMFQLFERDGLSYQDVLHANQPYKSLYALHALREFLVTRQKEERKLRTMPKEADIDIVNDTASPLSPEAAAKIGTSDGFVDTRMDTPDGSTESKSSSGNTIDTPQSKSNDMEIEEHNGHADKAQEPKAASSTYASALAMAANLITGAICDPITTCVPKGNIGLQTDLNFKLLQLLDFVLAGTAASDAILVKLDANLLSHLFAMLSTTLESTPAQLSMNLIELLFRTIIDACSLSRNFWTAFQEHAQTKAMISRLLLADDRLAVRELAETQIGKRAVFGGAATGAEVVSLAEFQEFFMPLIVELIPEAIRHPTKCEGIFNIIEGCFSHPLSTGVPLSLETLLPSTAELILQYDTLEDATQPEVGDYAMYGLAKMLELVYRGAQGSGELPRDFVCRLFWKHLFPPWQQDGRRVSASSSSSNGSNADMLLTGETISPSSQDLHIVQGSRTRTVLMKLILAIVDDDPRQLRKLVKNLDQLVPAEPSNEDDSLYHYDLPLVFDRNRALRAPCGYVGLRNLSNTCYFNSLLTQLFMNVEFRRFIIQVDPSNENGESMVFQTRLLFSFMQNSVRRFLDTQTCTNTIKTYEDGPIDISIQMDVDEFFNLLFDRWEGQMPTGEDKKQLRSFYGGQIVQQIRSHQCEHVSERLEPFSAIQCDIKGKSNLMESLEAYVEGEVMEGENKYKCSDCNEHVVATKRACLKEVPDHLIFHLKRFEFNLRNGTRNKINDYFSFPHEIDMRPYTIDQLSNPEKKQTPDIFELVGVLVHAGTAESGHYYSFIRERPSTKPQGSWVEFNDDAVSDWDPAMMEAQCFGGVDFRPAMAGYGNDGGEVIEKSYSAYMLFYQRRSALAREQEALAQTGLASPRKVDVLSGVAHHIHRENAQLLRRHVLFDPQHLPFVGKVLSQVQHLQPGGQCSANHRLENRALQMALGHLDQVATRTRDLPDFLTLLNSIESMGKKCAQCSLAIYDYFAARPQVFHQMVQRCPDPGVRHDIAKLVIDALQTVRSAFTQNYFSLPIIHLDDKGNMVSNENPTDSDGDLYIDGAEDTVKGGQDPDARTNGITTQRNPLEMVHKSTIVLQAQGLIRILWDHMHILIRSWPETFGFMQMFVEMGRAEVAAFMDVGGLRRALEVITADGALSGQSMQISRMLLNIDRRQATRPVSYETLISVISTVMAGMYMDTNSHSAATLFHVEDNVSRFAVFLQNPDEDLPMLKSEFQTIAQDWPSHFAGQGVNIFVDKLVGLNQNRTQTDAIIVRLMRRHPVMKKMVFMTLKAGFDALANKHHAPYVRAAMAYARHAEATDSSGLLMIVSIAEQCRVLTNNINRRVYFEAVRDLFFDSGNRRFATSQAMHNATMAEDADADGASTADPEAPPPYNMSLLEENFRMVLIWAPGLLAYYEPAVNADVEEFLGDIFLDGGPDVQFDEADGGDARTDMVRTIAKQFGIELLTFLRDNFILTRTRANTRVIRSIERIATKLQPFFVDAPANDPETFQYRQLLPVVTDLSGPMPPPSDVDDLEEDYESGVDEGDWNDDSSDVEDDSAGNISMSMGADLDADMP</sequence>
<dbReference type="InterPro" id="IPR001394">
    <property type="entry name" value="Peptidase_C19_UCH"/>
</dbReference>
<dbReference type="EMBL" id="KE148151">
    <property type="protein sequence ID" value="EPE07356.1"/>
    <property type="molecule type" value="Genomic_DNA"/>
</dbReference>
<dbReference type="HOGENOM" id="CLU_228178_0_0_1"/>
<dbReference type="Proteomes" id="UP000016923">
    <property type="component" value="Unassembled WGS sequence"/>
</dbReference>
<dbReference type="InterPro" id="IPR018200">
    <property type="entry name" value="USP_CS"/>
</dbReference>
<evidence type="ECO:0000256" key="1">
    <source>
        <dbReference type="SAM" id="MobiDB-lite"/>
    </source>
</evidence>
<gene>
    <name evidence="3" type="ORF">F503_08007</name>
</gene>
<organism evidence="3 4">
    <name type="scientific">Ophiostoma piceae (strain UAMH 11346)</name>
    <name type="common">Sap stain fungus</name>
    <dbReference type="NCBI Taxonomy" id="1262450"/>
    <lineage>
        <taxon>Eukaryota</taxon>
        <taxon>Fungi</taxon>
        <taxon>Dikarya</taxon>
        <taxon>Ascomycota</taxon>
        <taxon>Pezizomycotina</taxon>
        <taxon>Sordariomycetes</taxon>
        <taxon>Sordariomycetidae</taxon>
        <taxon>Ophiostomatales</taxon>
        <taxon>Ophiostomataceae</taxon>
        <taxon>Ophiostoma</taxon>
    </lineage>
</organism>
<dbReference type="InterPro" id="IPR038765">
    <property type="entry name" value="Papain-like_cys_pep_sf"/>
</dbReference>
<dbReference type="PROSITE" id="PS50235">
    <property type="entry name" value="USP_3"/>
    <property type="match status" value="1"/>
</dbReference>
<evidence type="ECO:0000259" key="2">
    <source>
        <dbReference type="PROSITE" id="PS50235"/>
    </source>
</evidence>
<feature type="region of interest" description="Disordered" evidence="1">
    <location>
        <begin position="2800"/>
        <end position="2856"/>
    </location>
</feature>
<dbReference type="InterPro" id="IPR050164">
    <property type="entry name" value="Peptidase_C19"/>
</dbReference>
<dbReference type="PROSITE" id="PS00973">
    <property type="entry name" value="USP_2"/>
    <property type="match status" value="1"/>
</dbReference>
<feature type="compositionally biased region" description="Basic and acidic residues" evidence="1">
    <location>
        <begin position="1416"/>
        <end position="1427"/>
    </location>
</feature>
<dbReference type="FunFam" id="3.90.70.10:FF:000136">
    <property type="entry name" value="Ubiquitin C-terminal hydrolase, putative"/>
    <property type="match status" value="1"/>
</dbReference>
<dbReference type="Gene3D" id="3.90.70.10">
    <property type="entry name" value="Cysteine proteinases"/>
    <property type="match status" value="1"/>
</dbReference>
<dbReference type="InterPro" id="IPR021905">
    <property type="entry name" value="DUF3517"/>
</dbReference>
<dbReference type="Pfam" id="PF00443">
    <property type="entry name" value="UCH"/>
    <property type="match status" value="1"/>
</dbReference>